<reference evidence="3" key="1">
    <citation type="submission" date="2020-01" db="EMBL/GenBank/DDBJ databases">
        <authorList>
            <person name="Rat A."/>
        </authorList>
    </citation>
    <scope>NUCLEOTIDE SEQUENCE</scope>
    <source>
        <strain evidence="3">LMG 28251</strain>
    </source>
</reference>
<feature type="domain" description="Soluble ligand binding" evidence="2">
    <location>
        <begin position="187"/>
        <end position="226"/>
    </location>
</feature>
<accession>A0AAF1K5A1</accession>
<evidence type="ECO:0000256" key="1">
    <source>
        <dbReference type="SAM" id="MobiDB-lite"/>
    </source>
</evidence>
<evidence type="ECO:0000313" key="3">
    <source>
        <dbReference type="EMBL" id="MBR0656376.1"/>
    </source>
</evidence>
<feature type="domain" description="Soluble ligand binding" evidence="2">
    <location>
        <begin position="268"/>
        <end position="312"/>
    </location>
</feature>
<reference evidence="3" key="2">
    <citation type="journal article" date="2021" name="Syst. Appl. Microbiol.">
        <title>Roseomonas hellenica sp. nov., isolated from roots of wild-growing Alkanna tinctoria.</title>
        <authorList>
            <person name="Rat A."/>
            <person name="Naranjo H.D."/>
            <person name="Lebbe L."/>
            <person name="Cnockaert M."/>
            <person name="Krigas N."/>
            <person name="Grigoriadou K."/>
            <person name="Maloupa E."/>
            <person name="Willems A."/>
        </authorList>
    </citation>
    <scope>NUCLEOTIDE SEQUENCE</scope>
    <source>
        <strain evidence="3">LMG 28251</strain>
    </source>
</reference>
<sequence length="849" mass="88577">MLPGGAALPSLPPAAQQEIMARIQQAMPQRPGAPLASPGPAPTGPMAASPVAPAAPASPPEEPLSSLERFFATRLAGEPQPLRQFGYETFTAAPGAAPPGFGALSDDHLIGRDDELIVALRGRVRQTHTVRVGRDGMLLLPDLAPIIAAGRSIREVRADLDARARLEMGGTEAYLSFGALRQMGVLVAGEVVRPGVQSLTPLATVIDALAAAGGVRKTGSLRAVRVDGPRGSRVVDLYGILTGDAAAPDITLREGERVMVPALGAAIAIAGDVTRPGIYELPAGAASASLADALALAGGALRPIGNRMLVYQGDAQGRRVVAEVAPAGLLRRGDAMRVAPGLDVETSGLRLVGHVTAPITRSTGGATRLSALLSDPRLVRSDAYGPLGVIWRAERPARQRRFVAFPLGRVLAGQADLPLQEADEVVVLARADIAWLASPPVQRALRGEMGEGDNTCPALLQVAIAARSSPARFAHARGAGFPDLGAPACPAIFARYPDLLAYLLDQSVVLTGEARQPGLYPVPDDTGLDVVIAAAGGLSDAADLRSVEFAREPAETSGSIPLTRIVLDLRSRNFAAVRLSPRDALRMPRGFADRETGPVTLVGEFLRPGVYDIRRGERLSELIARAGGLTREAFPYGAVFTRESVRQRQQEGFARTARELEMGMVQVAAGQAVVGTRGGAVDVGSAVAAGRELANSLRETRAAGRMVVEANPVVLAGRPELDVLLEPGDLIAVPKRPNEVTVVGSVLNAGSLQFRSGWRASDYVRAAGGQQRFADGGRAFIVLPNGQSVPAGLGSWQQGGPPVPPGSLVVVPQDPSPYENWAFVRDLTQVLSQVSVSAAALAVITRGAR</sequence>
<dbReference type="Pfam" id="PF10531">
    <property type="entry name" value="SLBB"/>
    <property type="match status" value="4"/>
</dbReference>
<dbReference type="InterPro" id="IPR019554">
    <property type="entry name" value="Soluble_ligand-bd"/>
</dbReference>
<gene>
    <name evidence="3" type="ORF">GXW79_14935</name>
</gene>
<feature type="region of interest" description="Disordered" evidence="1">
    <location>
        <begin position="26"/>
        <end position="63"/>
    </location>
</feature>
<evidence type="ECO:0000259" key="2">
    <source>
        <dbReference type="Pfam" id="PF10531"/>
    </source>
</evidence>
<dbReference type="InterPro" id="IPR049712">
    <property type="entry name" value="Poly_export"/>
</dbReference>
<keyword evidence="4" id="KW-1185">Reference proteome</keyword>
<evidence type="ECO:0000313" key="4">
    <source>
        <dbReference type="Proteomes" id="UP001196068"/>
    </source>
</evidence>
<proteinExistence type="predicted"/>
<dbReference type="AlphaFoldDB" id="A0AAF1K5A1"/>
<name>A0AAF1K5A1_9PROT</name>
<feature type="compositionally biased region" description="Low complexity" evidence="1">
    <location>
        <begin position="44"/>
        <end position="55"/>
    </location>
</feature>
<dbReference type="PANTHER" id="PTHR33619:SF3">
    <property type="entry name" value="POLYSACCHARIDE EXPORT PROTEIN GFCE-RELATED"/>
    <property type="match status" value="1"/>
</dbReference>
<organism evidence="3 4">
    <name type="scientific">Plastoroseomonas arctica</name>
    <dbReference type="NCBI Taxonomy" id="1509237"/>
    <lineage>
        <taxon>Bacteria</taxon>
        <taxon>Pseudomonadati</taxon>
        <taxon>Pseudomonadota</taxon>
        <taxon>Alphaproteobacteria</taxon>
        <taxon>Acetobacterales</taxon>
        <taxon>Acetobacteraceae</taxon>
        <taxon>Plastoroseomonas</taxon>
    </lineage>
</organism>
<protein>
    <submittedName>
        <fullName evidence="3">Polysaccharide biosynthesis/export protein</fullName>
    </submittedName>
</protein>
<feature type="domain" description="Soluble ligand binding" evidence="2">
    <location>
        <begin position="599"/>
        <end position="633"/>
    </location>
</feature>
<comment type="caution">
    <text evidence="3">The sequence shown here is derived from an EMBL/GenBank/DDBJ whole genome shotgun (WGS) entry which is preliminary data.</text>
</comment>
<dbReference type="GO" id="GO:0015159">
    <property type="term" value="F:polysaccharide transmembrane transporter activity"/>
    <property type="evidence" value="ECO:0007669"/>
    <property type="project" value="InterPro"/>
</dbReference>
<dbReference type="Proteomes" id="UP001196068">
    <property type="component" value="Unassembled WGS sequence"/>
</dbReference>
<feature type="domain" description="Soluble ligand binding" evidence="2">
    <location>
        <begin position="510"/>
        <end position="552"/>
    </location>
</feature>
<dbReference type="Gene3D" id="3.10.560.10">
    <property type="entry name" value="Outer membrane lipoprotein wza domain like"/>
    <property type="match status" value="4"/>
</dbReference>
<dbReference type="EMBL" id="JAAEDH010000017">
    <property type="protein sequence ID" value="MBR0656376.1"/>
    <property type="molecule type" value="Genomic_DNA"/>
</dbReference>
<dbReference type="PANTHER" id="PTHR33619">
    <property type="entry name" value="POLYSACCHARIDE EXPORT PROTEIN GFCE-RELATED"/>
    <property type="match status" value="1"/>
</dbReference>